<dbReference type="RefSeq" id="WP_214093981.1">
    <property type="nucleotide sequence ID" value="NZ_JAHCLR010000036.1"/>
</dbReference>
<dbReference type="Proteomes" id="UP001519535">
    <property type="component" value="Unassembled WGS sequence"/>
</dbReference>
<evidence type="ECO:0000313" key="2">
    <source>
        <dbReference type="Proteomes" id="UP001519535"/>
    </source>
</evidence>
<keyword evidence="2" id="KW-1185">Reference proteome</keyword>
<reference evidence="1 2" key="1">
    <citation type="submission" date="2021-05" db="EMBL/GenBank/DDBJ databases">
        <title>Mycobacterium acidophilum sp. nov., an extremely acid-tolerant member of the genus Mycobacterium.</title>
        <authorList>
            <person name="Xia J."/>
        </authorList>
    </citation>
    <scope>NUCLEOTIDE SEQUENCE [LARGE SCALE GENOMIC DNA]</scope>
    <source>
        <strain evidence="1 2">M1</strain>
    </source>
</reference>
<evidence type="ECO:0000313" key="1">
    <source>
        <dbReference type="EMBL" id="MBS9535119.1"/>
    </source>
</evidence>
<accession>A0ABS5RNH1</accession>
<protein>
    <submittedName>
        <fullName evidence="1">Uncharacterized protein</fullName>
    </submittedName>
</protein>
<proteinExistence type="predicted"/>
<gene>
    <name evidence="1" type="ORF">KIH27_16145</name>
</gene>
<organism evidence="1 2">
    <name type="scientific">Mycolicibacter acidiphilus</name>
    <dbReference type="NCBI Taxonomy" id="2835306"/>
    <lineage>
        <taxon>Bacteria</taxon>
        <taxon>Bacillati</taxon>
        <taxon>Actinomycetota</taxon>
        <taxon>Actinomycetes</taxon>
        <taxon>Mycobacteriales</taxon>
        <taxon>Mycobacteriaceae</taxon>
        <taxon>Mycolicibacter</taxon>
    </lineage>
</organism>
<comment type="caution">
    <text evidence="1">The sequence shown here is derived from an EMBL/GenBank/DDBJ whole genome shotgun (WGS) entry which is preliminary data.</text>
</comment>
<name>A0ABS5RNH1_9MYCO</name>
<sequence>MQNDGLTWIDQTEEVQAALAKHGGSVAEIGAVFFNGLNEQTEAAAAAALNADQAFVTEPSLFTEIGLIGPEYDLVGLEYETSIYDQVANSVADLGFSDLAGHLPL</sequence>
<dbReference type="EMBL" id="JAHCLR010000036">
    <property type="protein sequence ID" value="MBS9535119.1"/>
    <property type="molecule type" value="Genomic_DNA"/>
</dbReference>